<evidence type="ECO:0000313" key="12">
    <source>
        <dbReference type="Proteomes" id="UP000254794"/>
    </source>
</evidence>
<evidence type="ECO:0000256" key="7">
    <source>
        <dbReference type="ARBA" id="ARBA00022927"/>
    </source>
</evidence>
<feature type="transmembrane region" description="Helical" evidence="10">
    <location>
        <begin position="14"/>
        <end position="33"/>
    </location>
</feature>
<keyword evidence="8 10" id="KW-1133">Transmembrane helix</keyword>
<dbReference type="Proteomes" id="UP000254794">
    <property type="component" value="Unassembled WGS sequence"/>
</dbReference>
<keyword evidence="3" id="KW-0813">Transport</keyword>
<dbReference type="EMBL" id="UGOD01000001">
    <property type="protein sequence ID" value="STX51894.1"/>
    <property type="molecule type" value="Genomic_DNA"/>
</dbReference>
<evidence type="ECO:0000313" key="11">
    <source>
        <dbReference type="EMBL" id="STX51894.1"/>
    </source>
</evidence>
<keyword evidence="9 10" id="KW-0472">Membrane</keyword>
<keyword evidence="6 10" id="KW-0812">Transmembrane</keyword>
<protein>
    <submittedName>
        <fullName evidence="11">General secretion pathway protein</fullName>
    </submittedName>
</protein>
<dbReference type="GO" id="GO:0015627">
    <property type="term" value="C:type II protein secretion system complex"/>
    <property type="evidence" value="ECO:0007669"/>
    <property type="project" value="InterPro"/>
</dbReference>
<evidence type="ECO:0000256" key="9">
    <source>
        <dbReference type="ARBA" id="ARBA00023136"/>
    </source>
</evidence>
<reference evidence="11 12" key="1">
    <citation type="submission" date="2018-06" db="EMBL/GenBank/DDBJ databases">
        <authorList>
            <consortium name="Pathogen Informatics"/>
            <person name="Doyle S."/>
        </authorList>
    </citation>
    <scope>NUCLEOTIDE SEQUENCE [LARGE SCALE GENOMIC DNA]</scope>
    <source>
        <strain evidence="11 12">NCTC13316</strain>
    </source>
</reference>
<proteinExistence type="inferred from homology"/>
<dbReference type="Pfam" id="PF04612">
    <property type="entry name" value="T2SSM"/>
    <property type="match status" value="1"/>
</dbReference>
<dbReference type="Gene3D" id="3.30.1360.100">
    <property type="entry name" value="General secretion pathway protein M, EpsM"/>
    <property type="match status" value="1"/>
</dbReference>
<comment type="subcellular location">
    <subcellularLocation>
        <location evidence="1">Cell inner membrane</location>
        <topology evidence="1">Single-pass membrane protein</topology>
    </subcellularLocation>
</comment>
<keyword evidence="5" id="KW-0997">Cell inner membrane</keyword>
<evidence type="ECO:0000256" key="4">
    <source>
        <dbReference type="ARBA" id="ARBA00022475"/>
    </source>
</evidence>
<evidence type="ECO:0000256" key="3">
    <source>
        <dbReference type="ARBA" id="ARBA00022448"/>
    </source>
</evidence>
<dbReference type="GO" id="GO:0005886">
    <property type="term" value="C:plasma membrane"/>
    <property type="evidence" value="ECO:0007669"/>
    <property type="project" value="UniProtKB-SubCell"/>
</dbReference>
<evidence type="ECO:0000256" key="10">
    <source>
        <dbReference type="SAM" id="Phobius"/>
    </source>
</evidence>
<accession>A0A378JL22</accession>
<dbReference type="RefSeq" id="WP_115331496.1">
    <property type="nucleotide sequence ID" value="NZ_CAAAHP010000002.1"/>
</dbReference>
<evidence type="ECO:0000256" key="8">
    <source>
        <dbReference type="ARBA" id="ARBA00022989"/>
    </source>
</evidence>
<comment type="similarity">
    <text evidence="2">Belongs to the GSP M family.</text>
</comment>
<dbReference type="SUPFAM" id="SSF103054">
    <property type="entry name" value="General secretion pathway protein M, EpsM"/>
    <property type="match status" value="1"/>
</dbReference>
<sequence>MISYWSNLNERERWLVGLGLACLIIYLFYLLIFSPLTSTVEEKEQQLKEKQETLVWMQQVKQQLPNNQHLQAVSSSKLLSIIATELTSQNQNFQKLPYQLQQTSQGDIQLSFDTVPYKIFLSWLWQLNTRYAISLKQVMIEKTATSGLVKLTVIIASKAT</sequence>
<keyword evidence="12" id="KW-1185">Reference proteome</keyword>
<dbReference type="GO" id="GO:0015628">
    <property type="term" value="P:protein secretion by the type II secretion system"/>
    <property type="evidence" value="ECO:0007669"/>
    <property type="project" value="InterPro"/>
</dbReference>
<keyword evidence="4" id="KW-1003">Cell membrane</keyword>
<evidence type="ECO:0000256" key="2">
    <source>
        <dbReference type="ARBA" id="ARBA00010637"/>
    </source>
</evidence>
<dbReference type="AlphaFoldDB" id="A0A378JL22"/>
<dbReference type="InterPro" id="IPR023229">
    <property type="entry name" value="T2SS_M_periplasmic_sf"/>
</dbReference>
<gene>
    <name evidence="11" type="ORF">NCTC13316_01994</name>
</gene>
<evidence type="ECO:0000256" key="1">
    <source>
        <dbReference type="ARBA" id="ARBA00004377"/>
    </source>
</evidence>
<evidence type="ECO:0000256" key="6">
    <source>
        <dbReference type="ARBA" id="ARBA00022692"/>
    </source>
</evidence>
<keyword evidence="7" id="KW-0653">Protein transport</keyword>
<dbReference type="OrthoDB" id="6624834at2"/>
<organism evidence="11 12">
    <name type="scientific">Legionella busanensis</name>
    <dbReference type="NCBI Taxonomy" id="190655"/>
    <lineage>
        <taxon>Bacteria</taxon>
        <taxon>Pseudomonadati</taxon>
        <taxon>Pseudomonadota</taxon>
        <taxon>Gammaproteobacteria</taxon>
        <taxon>Legionellales</taxon>
        <taxon>Legionellaceae</taxon>
        <taxon>Legionella</taxon>
    </lineage>
</organism>
<evidence type="ECO:0000256" key="5">
    <source>
        <dbReference type="ARBA" id="ARBA00022519"/>
    </source>
</evidence>
<name>A0A378JL22_9GAMM</name>
<dbReference type="InterPro" id="IPR007690">
    <property type="entry name" value="T2SS_GspM"/>
</dbReference>